<dbReference type="Gene3D" id="3.40.50.300">
    <property type="entry name" value="P-loop containing nucleotide triphosphate hydrolases"/>
    <property type="match status" value="1"/>
</dbReference>
<dbReference type="InterPro" id="IPR041682">
    <property type="entry name" value="AAA_14"/>
</dbReference>
<evidence type="ECO:0000313" key="3">
    <source>
        <dbReference type="Proteomes" id="UP000050421"/>
    </source>
</evidence>
<reference evidence="2 3" key="1">
    <citation type="submission" date="2015-09" db="EMBL/GenBank/DDBJ databases">
        <title>Identification and resolution of microdiversity through metagenomic sequencing of parallel consortia.</title>
        <authorList>
            <person name="Nelson W.C."/>
            <person name="Romine M.F."/>
            <person name="Lindemann S.R."/>
        </authorList>
    </citation>
    <scope>NUCLEOTIDE SEQUENCE [LARGE SCALE GENOMIC DNA]</scope>
    <source>
        <strain evidence="2">HL-49</strain>
    </source>
</reference>
<feature type="domain" description="AAA+ ATPase" evidence="1">
    <location>
        <begin position="40"/>
        <end position="155"/>
    </location>
</feature>
<proteinExistence type="predicted"/>
<evidence type="ECO:0000259" key="1">
    <source>
        <dbReference type="SMART" id="SM00382"/>
    </source>
</evidence>
<gene>
    <name evidence="2" type="ORF">HLUCCX10_08775</name>
</gene>
<dbReference type="SMART" id="SM00382">
    <property type="entry name" value="AAA"/>
    <property type="match status" value="1"/>
</dbReference>
<dbReference type="AlphaFoldDB" id="A0A0P8BZR5"/>
<dbReference type="eggNOG" id="COG1373">
    <property type="taxonomic scope" value="Bacteria"/>
</dbReference>
<name>A0A0P8BZR5_9BACT</name>
<dbReference type="PATRIC" id="fig|1305737.6.peg.2384"/>
<comment type="caution">
    <text evidence="2">The sequence shown here is derived from an EMBL/GenBank/DDBJ whole genome shotgun (WGS) entry which is preliminary data.</text>
</comment>
<dbReference type="EMBL" id="LJXT01000047">
    <property type="protein sequence ID" value="KPQ15789.1"/>
    <property type="molecule type" value="Genomic_DNA"/>
</dbReference>
<dbReference type="Proteomes" id="UP000050421">
    <property type="component" value="Unassembled WGS sequence"/>
</dbReference>
<dbReference type="Pfam" id="PF13173">
    <property type="entry name" value="AAA_14"/>
    <property type="match status" value="1"/>
</dbReference>
<dbReference type="STRING" id="1305737.GCA_000526355_02241"/>
<accession>A0A0P8BZR5</accession>
<organism evidence="2 3">
    <name type="scientific">Algoriphagus marincola HL-49</name>
    <dbReference type="NCBI Taxonomy" id="1305737"/>
    <lineage>
        <taxon>Bacteria</taxon>
        <taxon>Pseudomonadati</taxon>
        <taxon>Bacteroidota</taxon>
        <taxon>Cytophagia</taxon>
        <taxon>Cytophagales</taxon>
        <taxon>Cyclobacteriaceae</taxon>
        <taxon>Algoriphagus</taxon>
    </lineage>
</organism>
<evidence type="ECO:0000313" key="2">
    <source>
        <dbReference type="EMBL" id="KPQ15789.1"/>
    </source>
</evidence>
<dbReference type="PANTHER" id="PTHR42990:SF1">
    <property type="entry name" value="AAA+ ATPASE DOMAIN-CONTAINING PROTEIN"/>
    <property type="match status" value="1"/>
</dbReference>
<protein>
    <submittedName>
        <fullName evidence="2">ATPase with DUF4143 domain</fullName>
    </submittedName>
</protein>
<dbReference type="PANTHER" id="PTHR42990">
    <property type="entry name" value="ATPASE"/>
    <property type="match status" value="1"/>
</dbReference>
<dbReference type="InterPro" id="IPR003593">
    <property type="entry name" value="AAA+_ATPase"/>
</dbReference>
<dbReference type="InterPro" id="IPR027417">
    <property type="entry name" value="P-loop_NTPase"/>
</dbReference>
<dbReference type="SUPFAM" id="SSF52540">
    <property type="entry name" value="P-loop containing nucleoside triphosphate hydrolases"/>
    <property type="match status" value="1"/>
</dbReference>
<sequence>MYYCFLRKAVMEYLIEKSDRKIQFIKGKPKRYLFDKIDWEQRLVLILGYRGVGKTTLLLQYLSESNKKGVYLSLDDFYFETNRLIKTIDMLYQKGFRLFLLDEVHRYFYWSKDLKQLYDDYPDIQLVATGSSILDLSKGNADLSRRASVYHLHGLSFREFLLFEKKLNIKPLLLDEIIQKHQVLGADILDLIHYPTDFDNYLKYGYFPFFAEAKSTYYQKLEETINLVIETDVAPFEELQHSTVRTMKKLLYVISDSAPFTPNINKLSEKLETPRNTILRLLDYLDQAQILNLLRSDTKGISYLQKPEKIFLNNTNFIYSFSPVQPNTGSIRETFFFNQLSPVHSVTSSKYGDFMIDESFVFEIGGPSKDMEQIRGIPNAYLALDIQGGSGKRIALWLFGFLY</sequence>